<evidence type="ECO:0000256" key="1">
    <source>
        <dbReference type="SAM" id="MobiDB-lite"/>
    </source>
</evidence>
<evidence type="ECO:0000313" key="2">
    <source>
        <dbReference type="EMBL" id="KAF0976817.1"/>
    </source>
</evidence>
<dbReference type="VEuPathDB" id="AmoebaDB:NfTy_068970"/>
<dbReference type="GeneID" id="68111330"/>
<dbReference type="EMBL" id="VFQX01000036">
    <property type="protein sequence ID" value="KAF0976817.1"/>
    <property type="molecule type" value="Genomic_DNA"/>
</dbReference>
<dbReference type="Proteomes" id="UP000444721">
    <property type="component" value="Unassembled WGS sequence"/>
</dbReference>
<sequence>MTRHNSSHLHLGSTNNPRSSHNHPKTSRKNSSRLKSMAPTQPMNSTHSNASFNFIQVSFHNVGQQVPTQAKPSRAVLNTVLPLKSNINETNVFQMEYQQEDVKYGSKVPLYHWKLSNNPKRKYRRKEDTARSTALLEATPKAMDRASQCPHLPSQLLIKEDSTNASECREEISSCTSSQTSSLSICSSASSSSPPVSPSSTIPRIPRTQIRIEDLLNPLN</sequence>
<dbReference type="RefSeq" id="XP_044561530.1">
    <property type="nucleotide sequence ID" value="XM_044707492.1"/>
</dbReference>
<keyword evidence="3" id="KW-1185">Reference proteome</keyword>
<name>A0A6A5BIM4_NAEFO</name>
<feature type="compositionally biased region" description="Basic residues" evidence="1">
    <location>
        <begin position="20"/>
        <end position="32"/>
    </location>
</feature>
<proteinExistence type="predicted"/>
<evidence type="ECO:0000313" key="3">
    <source>
        <dbReference type="Proteomes" id="UP000444721"/>
    </source>
</evidence>
<reference evidence="2 3" key="1">
    <citation type="journal article" date="2019" name="Sci. Rep.">
        <title>Nanopore sequencing improves the draft genome of the human pathogenic amoeba Naegleria fowleri.</title>
        <authorList>
            <person name="Liechti N."/>
            <person name="Schurch N."/>
            <person name="Bruggmann R."/>
            <person name="Wittwer M."/>
        </authorList>
    </citation>
    <scope>NUCLEOTIDE SEQUENCE [LARGE SCALE GENOMIC DNA]</scope>
    <source>
        <strain evidence="2 3">ATCC 30894</strain>
    </source>
</reference>
<accession>A0A6A5BIM4</accession>
<comment type="caution">
    <text evidence="2">The sequence shown here is derived from an EMBL/GenBank/DDBJ whole genome shotgun (WGS) entry which is preliminary data.</text>
</comment>
<feature type="region of interest" description="Disordered" evidence="1">
    <location>
        <begin position="1"/>
        <end position="48"/>
    </location>
</feature>
<dbReference type="AlphaFoldDB" id="A0A6A5BIM4"/>
<feature type="region of interest" description="Disordered" evidence="1">
    <location>
        <begin position="177"/>
        <end position="205"/>
    </location>
</feature>
<feature type="compositionally biased region" description="Polar residues" evidence="1">
    <location>
        <begin position="38"/>
        <end position="48"/>
    </location>
</feature>
<dbReference type="OrthoDB" id="10491629at2759"/>
<gene>
    <name evidence="2" type="ORF">FDP41_004112</name>
</gene>
<dbReference type="VEuPathDB" id="AmoebaDB:FDP41_004112"/>
<protein>
    <submittedName>
        <fullName evidence="2">Uncharacterized protein</fullName>
    </submittedName>
</protein>
<organism evidence="2 3">
    <name type="scientific">Naegleria fowleri</name>
    <name type="common">Brain eating amoeba</name>
    <dbReference type="NCBI Taxonomy" id="5763"/>
    <lineage>
        <taxon>Eukaryota</taxon>
        <taxon>Discoba</taxon>
        <taxon>Heterolobosea</taxon>
        <taxon>Tetramitia</taxon>
        <taxon>Eutetramitia</taxon>
        <taxon>Vahlkampfiidae</taxon>
        <taxon>Naegleria</taxon>
    </lineage>
</organism>